<organism evidence="2">
    <name type="scientific">Opuntia streptacantha</name>
    <name type="common">Prickly pear cactus</name>
    <name type="synonym">Opuntia cardona</name>
    <dbReference type="NCBI Taxonomy" id="393608"/>
    <lineage>
        <taxon>Eukaryota</taxon>
        <taxon>Viridiplantae</taxon>
        <taxon>Streptophyta</taxon>
        <taxon>Embryophyta</taxon>
        <taxon>Tracheophyta</taxon>
        <taxon>Spermatophyta</taxon>
        <taxon>Magnoliopsida</taxon>
        <taxon>eudicotyledons</taxon>
        <taxon>Gunneridae</taxon>
        <taxon>Pentapetalae</taxon>
        <taxon>Caryophyllales</taxon>
        <taxon>Cactineae</taxon>
        <taxon>Cactaceae</taxon>
        <taxon>Opuntioideae</taxon>
        <taxon>Opuntia</taxon>
    </lineage>
</organism>
<evidence type="ECO:0000313" key="2">
    <source>
        <dbReference type="EMBL" id="MBA4640199.1"/>
    </source>
</evidence>
<feature type="compositionally biased region" description="Polar residues" evidence="1">
    <location>
        <begin position="1"/>
        <end position="11"/>
    </location>
</feature>
<sequence length="144" mass="15761">MNTPRVHQSTAPPWPSPETISGAKYSWVPTNDMDRTSTGSATNSGSNRRLGFFLFNFHGFLLRVGLKQETAGTMQLGMMHEEEDDVAGSGPEPGWIGFGSGLEEGVIICGVGVERSSQIKERSKSVSMMWPSDLTRTFSGFRSR</sequence>
<reference evidence="2" key="1">
    <citation type="journal article" date="2013" name="J. Plant Res.">
        <title>Effect of fungi and light on seed germination of three Opuntia species from semiarid lands of central Mexico.</title>
        <authorList>
            <person name="Delgado-Sanchez P."/>
            <person name="Jimenez-Bremont J.F."/>
            <person name="Guerrero-Gonzalez Mde L."/>
            <person name="Flores J."/>
        </authorList>
    </citation>
    <scope>NUCLEOTIDE SEQUENCE</scope>
    <source>
        <tissue evidence="2">Cladode</tissue>
    </source>
</reference>
<reference evidence="2" key="2">
    <citation type="submission" date="2020-07" db="EMBL/GenBank/DDBJ databases">
        <authorList>
            <person name="Vera ALvarez R."/>
            <person name="Arias-Moreno D.M."/>
            <person name="Jimenez-Jacinto V."/>
            <person name="Jimenez-Bremont J.F."/>
            <person name="Swaminathan K."/>
            <person name="Moose S.P."/>
            <person name="Guerrero-Gonzalez M.L."/>
            <person name="Marino-Ramirez L."/>
            <person name="Landsman D."/>
            <person name="Rodriguez-Kessler M."/>
            <person name="Delgado-Sanchez P."/>
        </authorList>
    </citation>
    <scope>NUCLEOTIDE SEQUENCE</scope>
    <source>
        <tissue evidence="2">Cladode</tissue>
    </source>
</reference>
<proteinExistence type="predicted"/>
<dbReference type="EMBL" id="GISG01117849">
    <property type="protein sequence ID" value="MBA4640199.1"/>
    <property type="molecule type" value="Transcribed_RNA"/>
</dbReference>
<accession>A0A7C8ZD78</accession>
<protein>
    <submittedName>
        <fullName evidence="2">Uncharacterized protein</fullName>
    </submittedName>
</protein>
<feature type="region of interest" description="Disordered" evidence="1">
    <location>
        <begin position="1"/>
        <end position="43"/>
    </location>
</feature>
<evidence type="ECO:0000256" key="1">
    <source>
        <dbReference type="SAM" id="MobiDB-lite"/>
    </source>
</evidence>
<dbReference type="AlphaFoldDB" id="A0A7C8ZD78"/>
<name>A0A7C8ZD78_OPUST</name>